<dbReference type="InterPro" id="IPR039329">
    <property type="entry name" value="SIAE"/>
</dbReference>
<evidence type="ECO:0000259" key="2">
    <source>
        <dbReference type="Pfam" id="PF03629"/>
    </source>
</evidence>
<feature type="domain" description="Sialate O-acetylesterase" evidence="2">
    <location>
        <begin position="122"/>
        <end position="239"/>
    </location>
</feature>
<dbReference type="PANTHER" id="PTHR22901">
    <property type="entry name" value="SIALATE O-ACETYLESTERASE"/>
    <property type="match status" value="1"/>
</dbReference>
<keyword evidence="4" id="KW-1185">Reference proteome</keyword>
<dbReference type="RefSeq" id="WP_196282114.1">
    <property type="nucleotide sequence ID" value="NZ_JADQDQ010000004.1"/>
</dbReference>
<dbReference type="SUPFAM" id="SSF52266">
    <property type="entry name" value="SGNH hydrolase"/>
    <property type="match status" value="1"/>
</dbReference>
<organism evidence="3 4">
    <name type="scientific">Hymenobacter jeongseonensis</name>
    <dbReference type="NCBI Taxonomy" id="2791027"/>
    <lineage>
        <taxon>Bacteria</taxon>
        <taxon>Pseudomonadati</taxon>
        <taxon>Bacteroidota</taxon>
        <taxon>Cytophagia</taxon>
        <taxon>Cytophagales</taxon>
        <taxon>Hymenobacteraceae</taxon>
        <taxon>Hymenobacter</taxon>
    </lineage>
</organism>
<evidence type="ECO:0000313" key="3">
    <source>
        <dbReference type="EMBL" id="MBF9237728.1"/>
    </source>
</evidence>
<dbReference type="SUPFAM" id="SSF49785">
    <property type="entry name" value="Galactose-binding domain-like"/>
    <property type="match status" value="1"/>
</dbReference>
<dbReference type="InterPro" id="IPR005181">
    <property type="entry name" value="SASA"/>
</dbReference>
<dbReference type="Gene3D" id="2.60.120.260">
    <property type="entry name" value="Galactose-binding domain-like"/>
    <property type="match status" value="1"/>
</dbReference>
<keyword evidence="1" id="KW-0378">Hydrolase</keyword>
<dbReference type="InterPro" id="IPR013783">
    <property type="entry name" value="Ig-like_fold"/>
</dbReference>
<dbReference type="Proteomes" id="UP000597617">
    <property type="component" value="Unassembled WGS sequence"/>
</dbReference>
<dbReference type="Gene3D" id="3.40.50.1110">
    <property type="entry name" value="SGNH hydrolase"/>
    <property type="match status" value="1"/>
</dbReference>
<gene>
    <name evidence="3" type="ORF">I2I05_10015</name>
</gene>
<dbReference type="EMBL" id="JADQDQ010000004">
    <property type="protein sequence ID" value="MBF9237728.1"/>
    <property type="molecule type" value="Genomic_DNA"/>
</dbReference>
<dbReference type="InterPro" id="IPR008979">
    <property type="entry name" value="Galactose-bd-like_sf"/>
</dbReference>
<dbReference type="InterPro" id="IPR036514">
    <property type="entry name" value="SGNH_hydro_sf"/>
</dbReference>
<protein>
    <submittedName>
        <fullName evidence="3">Sialate O-acetylesterase</fullName>
    </submittedName>
</protein>
<sequence>MTRFLSLCVFRPQPSIRGWRGLLCALVVGIGLLTPSRAAATVRLPRLVSDGMVLQRDADVAVWGWAAPKEAVRVTFLGKTYRATAGADGKWRVKLPHLKAGGPFEMSIAGSNQLTVKNILVGDVWLCSGQSNMETPMSRLRDKYPDVIAQATNPRIRQFEVPMTYAFLKPRADLAGGKWTEANPQTVLQFSGVAYFFAKEINAKYQVPVGIIKDAVGGSPAEAWLSAEALKQFPTYEQQGAKYKDSTLVASTKQRESAAVASWYQTLYKADQGQARGQQKWSALDYDASSWATMNVPGYWADQTPLGPVNGVVWFRKEVEVPAAMAGQSARLELGTLVDADSTYLNGQLVGSTGYQYPPRKYEVKAGVLKPGKNVVVVRLISNSGRGGFTSDKKYELTAGGQTLDLRGQWQYRLGATMPPTPGTTTFQYQPGGLFNGMIAPVLPYAVKGVLWYQGESNTGHPQDYQALMTSLIADWRQHFAQPNLPFLYVQLANFMAAKPEPGESGWAAVRDAQRRLLAVPHTGMAVITDAGEWNDIHPLDKQTPGHRLALAAQKVAYGDAKVVAAGPLYQAMQVAGNKATVSFTSIGSGLVAKGGGPLKGFAVAGPDKKFVWAQARIEGNKVVVWSDQVTNPTTVRYAWADNPEGANLYNQEGLPASPFTTAADVL</sequence>
<comment type="caution">
    <text evidence="3">The sequence shown here is derived from an EMBL/GenBank/DDBJ whole genome shotgun (WGS) entry which is preliminary data.</text>
</comment>
<accession>A0ABS0IIH8</accession>
<evidence type="ECO:0000313" key="4">
    <source>
        <dbReference type="Proteomes" id="UP000597617"/>
    </source>
</evidence>
<evidence type="ECO:0000256" key="1">
    <source>
        <dbReference type="ARBA" id="ARBA00022801"/>
    </source>
</evidence>
<dbReference type="Gene3D" id="2.60.40.10">
    <property type="entry name" value="Immunoglobulins"/>
    <property type="match status" value="1"/>
</dbReference>
<reference evidence="3 4" key="1">
    <citation type="submission" date="2020-11" db="EMBL/GenBank/DDBJ databases">
        <authorList>
            <person name="Kim M.K."/>
        </authorList>
    </citation>
    <scope>NUCLEOTIDE SEQUENCE [LARGE SCALE GENOMIC DNA]</scope>
    <source>
        <strain evidence="3 4">BT683</strain>
    </source>
</reference>
<proteinExistence type="predicted"/>
<name>A0ABS0IIH8_9BACT</name>
<dbReference type="Pfam" id="PF03629">
    <property type="entry name" value="SASA"/>
    <property type="match status" value="2"/>
</dbReference>
<dbReference type="PANTHER" id="PTHR22901:SF0">
    <property type="entry name" value="SIALATE O-ACETYLESTERASE"/>
    <property type="match status" value="1"/>
</dbReference>
<feature type="domain" description="Sialate O-acetylesterase" evidence="2">
    <location>
        <begin position="446"/>
        <end position="526"/>
    </location>
</feature>